<keyword evidence="2" id="KW-1185">Reference proteome</keyword>
<evidence type="ECO:0000313" key="1">
    <source>
        <dbReference type="EMBL" id="BEI91017.1"/>
    </source>
</evidence>
<dbReference type="InterPro" id="IPR052058">
    <property type="entry name" value="Alcohol_O-acetyltransferase"/>
</dbReference>
<dbReference type="PANTHER" id="PTHR28037:SF1">
    <property type="entry name" value="ALCOHOL O-ACETYLTRANSFERASE 1-RELATED"/>
    <property type="match status" value="1"/>
</dbReference>
<accession>A0AA48L302</accession>
<dbReference type="RefSeq" id="XP_060456282.1">
    <property type="nucleotide sequence ID" value="XM_060599605.1"/>
</dbReference>
<dbReference type="Proteomes" id="UP001233271">
    <property type="component" value="Chromosome 3"/>
</dbReference>
<proteinExistence type="predicted"/>
<gene>
    <name evidence="1" type="ORF">CcaverHIS019_0310870</name>
</gene>
<dbReference type="Gene3D" id="3.30.559.10">
    <property type="entry name" value="Chloramphenicol acetyltransferase-like domain"/>
    <property type="match status" value="1"/>
</dbReference>
<dbReference type="GeneID" id="85494887"/>
<sequence length="472" mass="51077">MAAATQDVRPMSMHERYSLMRQNTGHPHVILHVVSYLPDAMPSSAALERRVDELQAALPMLSARVVGAHTTKPGYVPGDAWPASNIVTQAPAVSDSVAAYKAAMDAFTASAIATLTGTAAPMWRVTLFASDNGEGYMTLAINHLLIDGRGSTLLLAALTADLNAPSTVELEAWEKPTTFDDTIPTTPSLRFLLPIVFRELLLPKLPRFVQSPFLASDPWPAERPGDSLTCGWDILLLSLSPDLIVKVREAGTGHGIRTLHPLLKMAYCAAMWRVFAKSTLHITVDTARSERDAALGHAAITHNYVSSTMWDATLAGEDDFWERTKQLAQAVGPAGVLPGRMNMGLLRHIPDPEVDENAPGFNPLRPTGWEKYFVERTQSGRPFRDSMALSNLGRIALPPGASDAWWGQTATPFGSAIMANAIGHEGGVRLSSAFRLITTSIEEAAEMHAVIERVLDRMAGEGEDMTLAEITA</sequence>
<protein>
    <submittedName>
        <fullName evidence="1">Uncharacterized protein</fullName>
    </submittedName>
</protein>
<dbReference type="AlphaFoldDB" id="A0AA48L302"/>
<evidence type="ECO:0000313" key="2">
    <source>
        <dbReference type="Proteomes" id="UP001233271"/>
    </source>
</evidence>
<dbReference type="SUPFAM" id="SSF52777">
    <property type="entry name" value="CoA-dependent acyltransferases"/>
    <property type="match status" value="1"/>
</dbReference>
<dbReference type="KEGG" id="ccac:CcaHIS019_0310870"/>
<dbReference type="PANTHER" id="PTHR28037">
    <property type="entry name" value="ALCOHOL O-ACETYLTRANSFERASE 1-RELATED"/>
    <property type="match status" value="1"/>
</dbReference>
<dbReference type="EMBL" id="AP028214">
    <property type="protein sequence ID" value="BEI91017.1"/>
    <property type="molecule type" value="Genomic_DNA"/>
</dbReference>
<organism evidence="1 2">
    <name type="scientific">Cutaneotrichosporon cavernicola</name>
    <dbReference type="NCBI Taxonomy" id="279322"/>
    <lineage>
        <taxon>Eukaryota</taxon>
        <taxon>Fungi</taxon>
        <taxon>Dikarya</taxon>
        <taxon>Basidiomycota</taxon>
        <taxon>Agaricomycotina</taxon>
        <taxon>Tremellomycetes</taxon>
        <taxon>Trichosporonales</taxon>
        <taxon>Trichosporonaceae</taxon>
        <taxon>Cutaneotrichosporon</taxon>
    </lineage>
</organism>
<name>A0AA48L302_9TREE</name>
<dbReference type="InterPro" id="IPR023213">
    <property type="entry name" value="CAT-like_dom_sf"/>
</dbReference>
<reference evidence="1" key="1">
    <citation type="journal article" date="2023" name="BMC Genomics">
        <title>Chromosome-level genome assemblies of Cutaneotrichosporon spp. (Trichosporonales, Basidiomycota) reveal imbalanced evolution between nucleotide sequences and chromosome synteny.</title>
        <authorList>
            <person name="Kobayashi Y."/>
            <person name="Kayamori A."/>
            <person name="Aoki K."/>
            <person name="Shiwa Y."/>
            <person name="Matsutani M."/>
            <person name="Fujita N."/>
            <person name="Sugita T."/>
            <person name="Iwasaki W."/>
            <person name="Tanaka N."/>
            <person name="Takashima M."/>
        </authorList>
    </citation>
    <scope>NUCLEOTIDE SEQUENCE</scope>
    <source>
        <strain evidence="1">HIS019</strain>
    </source>
</reference>